<dbReference type="GO" id="GO:1990525">
    <property type="term" value="F:BIR domain binding"/>
    <property type="evidence" value="ECO:0007669"/>
    <property type="project" value="UniProtKB-ARBA"/>
</dbReference>
<keyword evidence="6" id="KW-0865">Zymogen</keyword>
<dbReference type="Pfam" id="PF00656">
    <property type="entry name" value="Peptidase_C14"/>
    <property type="match status" value="1"/>
</dbReference>
<evidence type="ECO:0000256" key="2">
    <source>
        <dbReference type="ARBA" id="ARBA00022670"/>
    </source>
</evidence>
<comment type="similarity">
    <text evidence="1 7">Belongs to the peptidase C14A family.</text>
</comment>
<keyword evidence="2" id="KW-0645">Protease</keyword>
<organism evidence="11 12">
    <name type="scientific">Dermatophagoides pteronyssinus</name>
    <name type="common">European house dust mite</name>
    <dbReference type="NCBI Taxonomy" id="6956"/>
    <lineage>
        <taxon>Eukaryota</taxon>
        <taxon>Metazoa</taxon>
        <taxon>Ecdysozoa</taxon>
        <taxon>Arthropoda</taxon>
        <taxon>Chelicerata</taxon>
        <taxon>Arachnida</taxon>
        <taxon>Acari</taxon>
        <taxon>Acariformes</taxon>
        <taxon>Sarcoptiformes</taxon>
        <taxon>Astigmata</taxon>
        <taxon>Psoroptidia</taxon>
        <taxon>Analgoidea</taxon>
        <taxon>Pyroglyphidae</taxon>
        <taxon>Dermatophagoidinae</taxon>
        <taxon>Dermatophagoides</taxon>
    </lineage>
</organism>
<dbReference type="GO" id="GO:0004197">
    <property type="term" value="F:cysteine-type endopeptidase activity"/>
    <property type="evidence" value="ECO:0007669"/>
    <property type="project" value="InterPro"/>
</dbReference>
<dbReference type="InterPro" id="IPR029030">
    <property type="entry name" value="Caspase-like_dom_sf"/>
</dbReference>
<keyword evidence="4" id="KW-0378">Hydrolase</keyword>
<dbReference type="OMA" id="YESNASH"/>
<dbReference type="SMART" id="SM00115">
    <property type="entry name" value="CASc"/>
    <property type="match status" value="1"/>
</dbReference>
<dbReference type="PANTHER" id="PTHR48169">
    <property type="entry name" value="DED DOMAIN-CONTAINING PROTEIN"/>
    <property type="match status" value="1"/>
</dbReference>
<dbReference type="AlphaFoldDB" id="A0A6P6YH28"/>
<dbReference type="InterPro" id="IPR015917">
    <property type="entry name" value="Pept_C14A"/>
</dbReference>
<dbReference type="GO" id="GO:0016322">
    <property type="term" value="P:neuron remodeling"/>
    <property type="evidence" value="ECO:0007669"/>
    <property type="project" value="UniProtKB-ARBA"/>
</dbReference>
<gene>
    <name evidence="12" type="primary">LOC113798234</name>
</gene>
<feature type="domain" description="Caspase family p20" evidence="10">
    <location>
        <begin position="87"/>
        <end position="210"/>
    </location>
</feature>
<dbReference type="PROSITE" id="PS01122">
    <property type="entry name" value="CASPASE_CYS"/>
    <property type="match status" value="1"/>
</dbReference>
<feature type="region of interest" description="Disordered" evidence="8">
    <location>
        <begin position="1"/>
        <end position="27"/>
    </location>
</feature>
<dbReference type="InterPro" id="IPR033139">
    <property type="entry name" value="Caspase_cys_AS"/>
</dbReference>
<dbReference type="SUPFAM" id="SSF52129">
    <property type="entry name" value="Caspase-like"/>
    <property type="match status" value="1"/>
</dbReference>
<dbReference type="FunCoup" id="A0A6P6YH28">
    <property type="interactions" value="782"/>
</dbReference>
<dbReference type="GO" id="GO:0045751">
    <property type="term" value="P:negative regulation of Toll signaling pathway"/>
    <property type="evidence" value="ECO:0007669"/>
    <property type="project" value="UniProtKB-ARBA"/>
</dbReference>
<feature type="compositionally biased region" description="Polar residues" evidence="8">
    <location>
        <begin position="1"/>
        <end position="11"/>
    </location>
</feature>
<dbReference type="PROSITE" id="PS50208">
    <property type="entry name" value="CASPASE_P20"/>
    <property type="match status" value="1"/>
</dbReference>
<evidence type="ECO:0000256" key="6">
    <source>
        <dbReference type="ARBA" id="ARBA00023145"/>
    </source>
</evidence>
<dbReference type="GO" id="GO:0006508">
    <property type="term" value="P:proteolysis"/>
    <property type="evidence" value="ECO:0007669"/>
    <property type="project" value="UniProtKB-KW"/>
</dbReference>
<dbReference type="GO" id="GO:0045476">
    <property type="term" value="P:nurse cell apoptotic process"/>
    <property type="evidence" value="ECO:0007669"/>
    <property type="project" value="UniProtKB-ARBA"/>
</dbReference>
<sequence>MELNNQKTDAPNNLNNNNNNNNNNSTSTNEFDSGFFLNLDPKKLSFFSFNEKSCNISKIEENKLQPKQSIQISTKRDDLYYNMENKYNGRCIILNYETFDSEELSRRRGTEQDVKKLSQTFRQLNFNVEMFNDLTHHKTFEIFKRESMMDHTNYNCFVVCILTHGSNGILHTKDKKFDTNKMFEFFTGTHCPTLVGKPKLFFIQACQGEMFDSGVLVHDSPLSSPNYFMVPNYADFLIFYSTFPGHYSWRNVEHGSWFIQTLCDVLDEFSQKFDLMTLLTIVCQKVAINYQSKVPNNYSMDRKKQMPCIMSTLTRLIAF</sequence>
<dbReference type="Gene3D" id="3.40.50.1460">
    <property type="match status" value="1"/>
</dbReference>
<dbReference type="FunFam" id="3.40.50.1460:FF:000001">
    <property type="entry name" value="Caspase-3 preproprotein"/>
    <property type="match status" value="1"/>
</dbReference>
<dbReference type="InParanoid" id="A0A6P6YH28"/>
<dbReference type="RefSeq" id="XP_027204537.1">
    <property type="nucleotide sequence ID" value="XM_027348736.1"/>
</dbReference>
<evidence type="ECO:0000256" key="8">
    <source>
        <dbReference type="SAM" id="MobiDB-lite"/>
    </source>
</evidence>
<reference evidence="12" key="1">
    <citation type="submission" date="2025-08" db="UniProtKB">
        <authorList>
            <consortium name="RefSeq"/>
        </authorList>
    </citation>
    <scope>IDENTIFICATION</scope>
    <source>
        <strain evidence="12">Airmid</strain>
    </source>
</reference>
<accession>A0A6P6YH28</accession>
<evidence type="ECO:0000259" key="9">
    <source>
        <dbReference type="PROSITE" id="PS50207"/>
    </source>
</evidence>
<evidence type="ECO:0000313" key="12">
    <source>
        <dbReference type="RefSeq" id="XP_027204537.1"/>
    </source>
</evidence>
<dbReference type="InterPro" id="IPR001309">
    <property type="entry name" value="Pept_C14_p20"/>
</dbReference>
<dbReference type="Proteomes" id="UP000515146">
    <property type="component" value="Unplaced"/>
</dbReference>
<dbReference type="OrthoDB" id="6416614at2759"/>
<dbReference type="InterPro" id="IPR011600">
    <property type="entry name" value="Pept_C14_caspase"/>
</dbReference>
<dbReference type="PANTHER" id="PTHR48169:SF7">
    <property type="entry name" value="CASPASE 10"/>
    <property type="match status" value="1"/>
</dbReference>
<dbReference type="CDD" id="cd00032">
    <property type="entry name" value="CASc"/>
    <property type="match status" value="1"/>
</dbReference>
<evidence type="ECO:0000256" key="3">
    <source>
        <dbReference type="ARBA" id="ARBA00022703"/>
    </source>
</evidence>
<protein>
    <submittedName>
        <fullName evidence="12">Caspase-1-like isoform X1</fullName>
    </submittedName>
</protein>
<evidence type="ECO:0000259" key="10">
    <source>
        <dbReference type="PROSITE" id="PS50208"/>
    </source>
</evidence>
<dbReference type="PRINTS" id="PR00376">
    <property type="entry name" value="IL1BCENZYME"/>
</dbReference>
<keyword evidence="11" id="KW-1185">Reference proteome</keyword>
<dbReference type="PROSITE" id="PS01121">
    <property type="entry name" value="CASPASE_HIS"/>
    <property type="match status" value="1"/>
</dbReference>
<feature type="compositionally biased region" description="Low complexity" evidence="8">
    <location>
        <begin position="12"/>
        <end position="27"/>
    </location>
</feature>
<keyword evidence="3" id="KW-0053">Apoptosis</keyword>
<evidence type="ECO:0000256" key="4">
    <source>
        <dbReference type="ARBA" id="ARBA00022801"/>
    </source>
</evidence>
<evidence type="ECO:0000256" key="5">
    <source>
        <dbReference type="ARBA" id="ARBA00022807"/>
    </source>
</evidence>
<evidence type="ECO:0000256" key="7">
    <source>
        <dbReference type="RuleBase" id="RU003971"/>
    </source>
</evidence>
<evidence type="ECO:0000313" key="11">
    <source>
        <dbReference type="Proteomes" id="UP000515146"/>
    </source>
</evidence>
<dbReference type="InterPro" id="IPR002138">
    <property type="entry name" value="Pept_C14_p10"/>
</dbReference>
<dbReference type="KEGG" id="dpte:113798234"/>
<name>A0A6P6YH28_DERPT</name>
<dbReference type="GO" id="GO:0005737">
    <property type="term" value="C:cytoplasm"/>
    <property type="evidence" value="ECO:0007669"/>
    <property type="project" value="UniProtKB-ARBA"/>
</dbReference>
<keyword evidence="5" id="KW-0788">Thiol protease</keyword>
<dbReference type="GO" id="GO:0051604">
    <property type="term" value="P:protein maturation"/>
    <property type="evidence" value="ECO:0007669"/>
    <property type="project" value="UniProtKB-ARBA"/>
</dbReference>
<proteinExistence type="inferred from homology"/>
<dbReference type="InterPro" id="IPR016129">
    <property type="entry name" value="Caspase_his_AS"/>
</dbReference>
<evidence type="ECO:0000256" key="1">
    <source>
        <dbReference type="ARBA" id="ARBA00010134"/>
    </source>
</evidence>
<dbReference type="PROSITE" id="PS50207">
    <property type="entry name" value="CASPASE_P10"/>
    <property type="match status" value="1"/>
</dbReference>
<dbReference type="GeneID" id="113798234"/>
<dbReference type="GO" id="GO:0043067">
    <property type="term" value="P:regulation of programmed cell death"/>
    <property type="evidence" value="ECO:0007669"/>
    <property type="project" value="UniProtKB-ARBA"/>
</dbReference>
<feature type="domain" description="Caspase family p10" evidence="9">
    <location>
        <begin position="226"/>
        <end position="319"/>
    </location>
</feature>